<gene>
    <name evidence="8" type="ORF">SDC9_49305</name>
</gene>
<comment type="subcellular location">
    <subcellularLocation>
        <location evidence="1">Cell membrane</location>
        <topology evidence="1">Multi-pass membrane protein</topology>
    </subcellularLocation>
</comment>
<accession>A0A644WGP3</accession>
<evidence type="ECO:0000313" key="8">
    <source>
        <dbReference type="EMBL" id="MPM03046.1"/>
    </source>
</evidence>
<protein>
    <submittedName>
        <fullName evidence="8">Uncharacterized protein</fullName>
    </submittedName>
</protein>
<evidence type="ECO:0000256" key="2">
    <source>
        <dbReference type="ARBA" id="ARBA00022448"/>
    </source>
</evidence>
<keyword evidence="4 7" id="KW-0812">Transmembrane</keyword>
<dbReference type="PANTHER" id="PTHR30269">
    <property type="entry name" value="TRANSMEMBRANE PROTEIN YFCA"/>
    <property type="match status" value="1"/>
</dbReference>
<feature type="transmembrane region" description="Helical" evidence="7">
    <location>
        <begin position="27"/>
        <end position="48"/>
    </location>
</feature>
<evidence type="ECO:0000256" key="3">
    <source>
        <dbReference type="ARBA" id="ARBA00022475"/>
    </source>
</evidence>
<dbReference type="Pfam" id="PF01925">
    <property type="entry name" value="TauE"/>
    <property type="match status" value="1"/>
</dbReference>
<evidence type="ECO:0000256" key="4">
    <source>
        <dbReference type="ARBA" id="ARBA00022692"/>
    </source>
</evidence>
<evidence type="ECO:0000256" key="7">
    <source>
        <dbReference type="SAM" id="Phobius"/>
    </source>
</evidence>
<organism evidence="8">
    <name type="scientific">bioreactor metagenome</name>
    <dbReference type="NCBI Taxonomy" id="1076179"/>
    <lineage>
        <taxon>unclassified sequences</taxon>
        <taxon>metagenomes</taxon>
        <taxon>ecological metagenomes</taxon>
    </lineage>
</organism>
<dbReference type="InterPro" id="IPR052017">
    <property type="entry name" value="TSUP"/>
</dbReference>
<evidence type="ECO:0000256" key="5">
    <source>
        <dbReference type="ARBA" id="ARBA00022989"/>
    </source>
</evidence>
<feature type="transmembrane region" description="Helical" evidence="7">
    <location>
        <begin position="141"/>
        <end position="161"/>
    </location>
</feature>
<name>A0A644WGP3_9ZZZZ</name>
<keyword evidence="6 7" id="KW-0472">Membrane</keyword>
<comment type="caution">
    <text evidence="8">The sequence shown here is derived from an EMBL/GenBank/DDBJ whole genome shotgun (WGS) entry which is preliminary data.</text>
</comment>
<evidence type="ECO:0000256" key="6">
    <source>
        <dbReference type="ARBA" id="ARBA00023136"/>
    </source>
</evidence>
<dbReference type="AlphaFoldDB" id="A0A644WGP3"/>
<dbReference type="InterPro" id="IPR002781">
    <property type="entry name" value="TM_pro_TauE-like"/>
</dbReference>
<keyword evidence="5 7" id="KW-1133">Transmembrane helix</keyword>
<feature type="transmembrane region" description="Helical" evidence="7">
    <location>
        <begin position="208"/>
        <end position="225"/>
    </location>
</feature>
<dbReference type="EMBL" id="VSSQ01000919">
    <property type="protein sequence ID" value="MPM03046.1"/>
    <property type="molecule type" value="Genomic_DNA"/>
</dbReference>
<dbReference type="PANTHER" id="PTHR30269:SF38">
    <property type="entry name" value="SULFITE EXPORTER TAUE_SAFE"/>
    <property type="match status" value="1"/>
</dbReference>
<evidence type="ECO:0000256" key="1">
    <source>
        <dbReference type="ARBA" id="ARBA00004651"/>
    </source>
</evidence>
<feature type="transmembrane region" description="Helical" evidence="7">
    <location>
        <begin position="68"/>
        <end position="88"/>
    </location>
</feature>
<reference evidence="8" key="1">
    <citation type="submission" date="2019-08" db="EMBL/GenBank/DDBJ databases">
        <authorList>
            <person name="Kucharzyk K."/>
            <person name="Murdoch R.W."/>
            <person name="Higgins S."/>
            <person name="Loffler F."/>
        </authorList>
    </citation>
    <scope>NUCLEOTIDE SEQUENCE</scope>
</reference>
<sequence>MEIVIISFAAFLTAILTFFSGFGLGTILAPVFAIFFPIDVAIALTGVVHFSNNIFKMALVGKNTDKTVLLRFGIPAIIASFVGAWTLIRITNLPVLYTYELWGKSFDITPVKLIIAILLIIFSLLEIAPAFQKLQFDKKKLIAGGLLSGFFGGLAGIQGAIRSAFLIKSGLSKEAYIATGVMIASLVDFTRITVYASRFADAGLHENVPLLLAASLSAFAGALIGKKLLKKTTLKSIQLIVAVFLVLISIALGSGLI</sequence>
<feature type="transmembrane region" description="Helical" evidence="7">
    <location>
        <begin position="108"/>
        <end position="129"/>
    </location>
</feature>
<keyword evidence="2" id="KW-0813">Transport</keyword>
<feature type="transmembrane region" description="Helical" evidence="7">
    <location>
        <begin position="237"/>
        <end position="256"/>
    </location>
</feature>
<keyword evidence="3" id="KW-1003">Cell membrane</keyword>
<proteinExistence type="predicted"/>
<dbReference type="GO" id="GO:0005886">
    <property type="term" value="C:plasma membrane"/>
    <property type="evidence" value="ECO:0007669"/>
    <property type="project" value="UniProtKB-SubCell"/>
</dbReference>